<feature type="compositionally biased region" description="Basic and acidic residues" evidence="1">
    <location>
        <begin position="624"/>
        <end position="633"/>
    </location>
</feature>
<accession>A0A6A6E6V8</accession>
<feature type="compositionally biased region" description="Acidic residues" evidence="1">
    <location>
        <begin position="695"/>
        <end position="705"/>
    </location>
</feature>
<evidence type="ECO:0000313" key="2">
    <source>
        <dbReference type="EMBL" id="KAF2187554.1"/>
    </source>
</evidence>
<feature type="compositionally biased region" description="Acidic residues" evidence="1">
    <location>
        <begin position="659"/>
        <end position="669"/>
    </location>
</feature>
<evidence type="ECO:0000256" key="1">
    <source>
        <dbReference type="SAM" id="MobiDB-lite"/>
    </source>
</evidence>
<name>A0A6A6E6V8_9PEZI</name>
<dbReference type="Proteomes" id="UP000800200">
    <property type="component" value="Unassembled WGS sequence"/>
</dbReference>
<feature type="compositionally biased region" description="Acidic residues" evidence="1">
    <location>
        <begin position="713"/>
        <end position="751"/>
    </location>
</feature>
<dbReference type="OrthoDB" id="5081713at2759"/>
<feature type="compositionally biased region" description="Acidic residues" evidence="1">
    <location>
        <begin position="634"/>
        <end position="651"/>
    </location>
</feature>
<dbReference type="EMBL" id="ML994626">
    <property type="protein sequence ID" value="KAF2187554.1"/>
    <property type="molecule type" value="Genomic_DNA"/>
</dbReference>
<feature type="compositionally biased region" description="Acidic residues" evidence="1">
    <location>
        <begin position="677"/>
        <end position="687"/>
    </location>
</feature>
<reference evidence="2" key="1">
    <citation type="journal article" date="2020" name="Stud. Mycol.">
        <title>101 Dothideomycetes genomes: a test case for predicting lifestyles and emergence of pathogens.</title>
        <authorList>
            <person name="Haridas S."/>
            <person name="Albert R."/>
            <person name="Binder M."/>
            <person name="Bloem J."/>
            <person name="Labutti K."/>
            <person name="Salamov A."/>
            <person name="Andreopoulos B."/>
            <person name="Baker S."/>
            <person name="Barry K."/>
            <person name="Bills G."/>
            <person name="Bluhm B."/>
            <person name="Cannon C."/>
            <person name="Castanera R."/>
            <person name="Culley D."/>
            <person name="Daum C."/>
            <person name="Ezra D."/>
            <person name="Gonzalez J."/>
            <person name="Henrissat B."/>
            <person name="Kuo A."/>
            <person name="Liang C."/>
            <person name="Lipzen A."/>
            <person name="Lutzoni F."/>
            <person name="Magnuson J."/>
            <person name="Mondo S."/>
            <person name="Nolan M."/>
            <person name="Ohm R."/>
            <person name="Pangilinan J."/>
            <person name="Park H.-J."/>
            <person name="Ramirez L."/>
            <person name="Alfaro M."/>
            <person name="Sun H."/>
            <person name="Tritt A."/>
            <person name="Yoshinaga Y."/>
            <person name="Zwiers L.-H."/>
            <person name="Turgeon B."/>
            <person name="Goodwin S."/>
            <person name="Spatafora J."/>
            <person name="Crous P."/>
            <person name="Grigoriev I."/>
        </authorList>
    </citation>
    <scope>NUCLEOTIDE SEQUENCE</scope>
    <source>
        <strain evidence="2">CBS 207.26</strain>
    </source>
</reference>
<feature type="compositionally biased region" description="Low complexity" evidence="1">
    <location>
        <begin position="424"/>
        <end position="435"/>
    </location>
</feature>
<evidence type="ECO:0000313" key="3">
    <source>
        <dbReference type="Proteomes" id="UP000800200"/>
    </source>
</evidence>
<gene>
    <name evidence="2" type="ORF">K469DRAFT_748837</name>
</gene>
<feature type="compositionally biased region" description="Polar residues" evidence="1">
    <location>
        <begin position="604"/>
        <end position="623"/>
    </location>
</feature>
<feature type="region of interest" description="Disordered" evidence="1">
    <location>
        <begin position="576"/>
        <end position="756"/>
    </location>
</feature>
<protein>
    <submittedName>
        <fullName evidence="2">Uncharacterized protein</fullName>
    </submittedName>
</protein>
<sequence length="927" mass="104987">MAKDDSKKDITRKNLKLHSIYYDEKVYHGYDEPAQRDGCYTLPDHVDAVREALLTFEGIVPQGGWEDHLHDEFMEYGSENIGPAWNLQPPTSAIVCQKKYQRDLRKPGAEWQAAYDILEDYLKVAKVARASLAEAEGGWKHFWRSKMFRISNDEACIQPGYSTVLDAWSLEEDVTWNEFPHLEPQGLWPKGRTQPKPDLTYAFPILGSVSGSPKGFERDEFRQCFSLQVLGELKRNGVFSAPTTGLRRWLESPEGTTLHTTDLSCFPWAVVEMKRHAKVSEDSIERCYCQAANAAAAALALQAQLLETNFSDPFSNLPPVIAFTCIGPIVKVWLMYQTKSNLFGIRQRRMVCIWSTSVQLTWGVAALRAIITNMHIWASRLLKPKIQAWIFQAFRKLPLSTPRKMKTPTTQQTPTTEHPSITLSSSSQINAPSSSNPTFPAIDWTAIFTATSSPSRHQQDGSSVVPQPLPRFMSPTPFPINTVASQHAKRPALMSSALRTFSPELQKDSVSIKYSEVPPNPPIAAGTRGYLRDQTAIQDKESSKAVESNDQVDIDGITRAFESSKIEDSVYDLNDRSNLLGRDGQDSGSKQSSENDSEYVENGETPSQSSAAPTNSSVALSQYRSDEANKENGEDLEDLEFELEDESEGESEDSKDLEFELEDESEGESEDSKDLEFELEDESEGESEDSKDLEFELEDESEGESEDSKDLEFELEDESEGESEDSEDLEFEPEDESEDESESDSESEEDTTIPRQHIFVSKKDIEQWKRTSLQALNGKQIAEMPIVQALFYRLTRPQQLRMIRRALGISEMEVDSYIIEDEDALYDLLGYLESFLEPDAFIRRAIFLHRRTDPLIDEAVASMNNSKNPDRDLWQCLRRALSCWRGYTSVWILAPEFSELSVEEREEIENDAFAKLNKEDQNSTLLR</sequence>
<keyword evidence="3" id="KW-1185">Reference proteome</keyword>
<dbReference type="AlphaFoldDB" id="A0A6A6E6V8"/>
<organism evidence="2 3">
    <name type="scientific">Zopfia rhizophila CBS 207.26</name>
    <dbReference type="NCBI Taxonomy" id="1314779"/>
    <lineage>
        <taxon>Eukaryota</taxon>
        <taxon>Fungi</taxon>
        <taxon>Dikarya</taxon>
        <taxon>Ascomycota</taxon>
        <taxon>Pezizomycotina</taxon>
        <taxon>Dothideomycetes</taxon>
        <taxon>Dothideomycetes incertae sedis</taxon>
        <taxon>Zopfiaceae</taxon>
        <taxon>Zopfia</taxon>
    </lineage>
</organism>
<feature type="region of interest" description="Disordered" evidence="1">
    <location>
        <begin position="402"/>
        <end position="435"/>
    </location>
</feature>
<proteinExistence type="predicted"/>
<feature type="compositionally biased region" description="Low complexity" evidence="1">
    <location>
        <begin position="407"/>
        <end position="416"/>
    </location>
</feature>